<dbReference type="PANTHER" id="PTHR12963:SF4">
    <property type="entry name" value="ACTIVATING SIGNAL COINTEGRATOR 1"/>
    <property type="match status" value="1"/>
</dbReference>
<dbReference type="eggNOG" id="KOG2845">
    <property type="taxonomic scope" value="Eukaryota"/>
</dbReference>
<dbReference type="GO" id="GO:0005634">
    <property type="term" value="C:nucleus"/>
    <property type="evidence" value="ECO:0007669"/>
    <property type="project" value="InterPro"/>
</dbReference>
<dbReference type="PANTHER" id="PTHR12963">
    <property type="entry name" value="THYROID RECEPTOR INTERACTING PROTEIN RELATED"/>
    <property type="match status" value="1"/>
</dbReference>
<dbReference type="VEuPathDB" id="CryptoDB:CMU_010650"/>
<dbReference type="AlphaFoldDB" id="B6AIS6"/>
<name>B6AIS6_CRYMR</name>
<dbReference type="RefSeq" id="XP_002142466.1">
    <property type="nucleotide sequence ID" value="XM_002142430.1"/>
</dbReference>
<dbReference type="GeneID" id="6997656"/>
<gene>
    <name evidence="2" type="ORF">CMU_010650</name>
</gene>
<dbReference type="Pfam" id="PF06221">
    <property type="entry name" value="zf-C2HC5"/>
    <property type="match status" value="1"/>
</dbReference>
<dbReference type="STRING" id="441375.B6AIS6"/>
<evidence type="ECO:0000259" key="1">
    <source>
        <dbReference type="Pfam" id="PF06221"/>
    </source>
</evidence>
<dbReference type="EMBL" id="DS989737">
    <property type="protein sequence ID" value="EEA08117.1"/>
    <property type="molecule type" value="Genomic_DNA"/>
</dbReference>
<dbReference type="GO" id="GO:0072344">
    <property type="term" value="P:rescue of stalled ribosome"/>
    <property type="evidence" value="ECO:0007669"/>
    <property type="project" value="InterPro"/>
</dbReference>
<dbReference type="Proteomes" id="UP000001460">
    <property type="component" value="Unassembled WGS sequence"/>
</dbReference>
<proteinExistence type="predicted"/>
<sequence>MHSFRLSEIPTKRQSKTKAKSLDDSLLGNYLCGCYARLHNLYGNCTFCGRIVCELESTHQKKVICLHCNEEVFKTGHKYEIFYENDQSLAAYFEAVDRKDMLLRFVATSKRQTMIRDQDTDWYTEAVNPWSTEEERLYALNMSQMYDELFEKRKTLLNVDLYTGELTLNEDYIRKGIEYFHEHLSNFVKDSSLNLLESSELVGKLTRFIERSAIEDIKYSKTTSLVDNGRFYKVSDNIWSD</sequence>
<evidence type="ECO:0000313" key="3">
    <source>
        <dbReference type="Proteomes" id="UP000001460"/>
    </source>
</evidence>
<dbReference type="GO" id="GO:0008270">
    <property type="term" value="F:zinc ion binding"/>
    <property type="evidence" value="ECO:0007669"/>
    <property type="project" value="InterPro"/>
</dbReference>
<protein>
    <recommendedName>
        <fullName evidence="1">TRIP4/RQT4 C2HC5-type zinc finger domain-containing protein</fullName>
    </recommendedName>
</protein>
<dbReference type="InterPro" id="IPR039128">
    <property type="entry name" value="TRIP4-like"/>
</dbReference>
<dbReference type="GO" id="GO:0180022">
    <property type="term" value="C:RQC-trigger complex"/>
    <property type="evidence" value="ECO:0007669"/>
    <property type="project" value="InterPro"/>
</dbReference>
<dbReference type="OrthoDB" id="338816at2759"/>
<organism evidence="2 3">
    <name type="scientific">Cryptosporidium muris (strain RN66)</name>
    <dbReference type="NCBI Taxonomy" id="441375"/>
    <lineage>
        <taxon>Eukaryota</taxon>
        <taxon>Sar</taxon>
        <taxon>Alveolata</taxon>
        <taxon>Apicomplexa</taxon>
        <taxon>Conoidasida</taxon>
        <taxon>Coccidia</taxon>
        <taxon>Eucoccidiorida</taxon>
        <taxon>Eimeriorina</taxon>
        <taxon>Cryptosporidiidae</taxon>
        <taxon>Cryptosporidium</taxon>
    </lineage>
</organism>
<evidence type="ECO:0000313" key="2">
    <source>
        <dbReference type="EMBL" id="EEA08117.1"/>
    </source>
</evidence>
<feature type="domain" description="TRIP4/RQT4 C2HC5-type zinc finger" evidence="1">
    <location>
        <begin position="30"/>
        <end position="79"/>
    </location>
</feature>
<dbReference type="InterPro" id="IPR009349">
    <property type="entry name" value="TRIP4/RQT4_C2HC5_Znf"/>
</dbReference>
<reference evidence="2" key="1">
    <citation type="submission" date="2008-06" db="EMBL/GenBank/DDBJ databases">
        <authorList>
            <person name="Lorenzi H."/>
            <person name="Inman J."/>
            <person name="Miller J."/>
            <person name="Schobel S."/>
            <person name="Amedeo P."/>
            <person name="Caler E.V."/>
            <person name="da Silva J."/>
        </authorList>
    </citation>
    <scope>NUCLEOTIDE SEQUENCE [LARGE SCALE GENOMIC DNA]</scope>
    <source>
        <strain evidence="2">RN66</strain>
    </source>
</reference>
<accession>B6AIS6</accession>
<keyword evidence="3" id="KW-1185">Reference proteome</keyword>
<dbReference type="GO" id="GO:0045893">
    <property type="term" value="P:positive regulation of DNA-templated transcription"/>
    <property type="evidence" value="ECO:0007669"/>
    <property type="project" value="TreeGrafter"/>
</dbReference>